<evidence type="ECO:0000256" key="1">
    <source>
        <dbReference type="SAM" id="MobiDB-lite"/>
    </source>
</evidence>
<gene>
    <name evidence="2" type="ORF">F0562_005822</name>
</gene>
<dbReference type="Proteomes" id="UP000325577">
    <property type="component" value="Linkage Group LG2"/>
</dbReference>
<name>A0A5J5AJD9_9ASTE</name>
<sequence>MTDRSPSGPLSIVDSARHHHQKLTEPKSRLSSHSPRPQAKQQSIRDIYMIEQGFRGRSYGPGPGPRPSTHSHNGGGFKNLTRSRSVKDAWDKFYTKSEKKKKKDLRIEEIDPAFYRNREVKQARLHHLWNPKKWAKSAKHAIAKYFIYENIPPNSRSYFYQMMIDEIALAGVGLKGPTPYEIAGPLLDDEIEELREYIEQFKKKFET</sequence>
<evidence type="ECO:0000313" key="3">
    <source>
        <dbReference type="Proteomes" id="UP000325577"/>
    </source>
</evidence>
<proteinExistence type="predicted"/>
<reference evidence="2 3" key="1">
    <citation type="submission" date="2019-09" db="EMBL/GenBank/DDBJ databases">
        <title>A chromosome-level genome assembly of the Chinese tupelo Nyssa sinensis.</title>
        <authorList>
            <person name="Yang X."/>
            <person name="Kang M."/>
            <person name="Yang Y."/>
            <person name="Xiong H."/>
            <person name="Wang M."/>
            <person name="Zhang Z."/>
            <person name="Wang Z."/>
            <person name="Wu H."/>
            <person name="Ma T."/>
            <person name="Liu J."/>
            <person name="Xi Z."/>
        </authorList>
    </citation>
    <scope>NUCLEOTIDE SEQUENCE [LARGE SCALE GENOMIC DNA]</scope>
    <source>
        <strain evidence="2">J267</strain>
        <tissue evidence="2">Leaf</tissue>
    </source>
</reference>
<evidence type="ECO:0000313" key="2">
    <source>
        <dbReference type="EMBL" id="KAA8531113.1"/>
    </source>
</evidence>
<dbReference type="AlphaFoldDB" id="A0A5J5AJD9"/>
<dbReference type="OrthoDB" id="784036at2759"/>
<organism evidence="2 3">
    <name type="scientific">Nyssa sinensis</name>
    <dbReference type="NCBI Taxonomy" id="561372"/>
    <lineage>
        <taxon>Eukaryota</taxon>
        <taxon>Viridiplantae</taxon>
        <taxon>Streptophyta</taxon>
        <taxon>Embryophyta</taxon>
        <taxon>Tracheophyta</taxon>
        <taxon>Spermatophyta</taxon>
        <taxon>Magnoliopsida</taxon>
        <taxon>eudicotyledons</taxon>
        <taxon>Gunneridae</taxon>
        <taxon>Pentapetalae</taxon>
        <taxon>asterids</taxon>
        <taxon>Cornales</taxon>
        <taxon>Nyssaceae</taxon>
        <taxon>Nyssa</taxon>
    </lineage>
</organism>
<feature type="compositionally biased region" description="Polar residues" evidence="1">
    <location>
        <begin position="29"/>
        <end position="44"/>
    </location>
</feature>
<protein>
    <submittedName>
        <fullName evidence="2">Uncharacterized protein</fullName>
    </submittedName>
</protein>
<keyword evidence="3" id="KW-1185">Reference proteome</keyword>
<feature type="region of interest" description="Disordered" evidence="1">
    <location>
        <begin position="1"/>
        <end position="81"/>
    </location>
</feature>
<accession>A0A5J5AJD9</accession>
<dbReference type="EMBL" id="CM018043">
    <property type="protein sequence ID" value="KAA8531113.1"/>
    <property type="molecule type" value="Genomic_DNA"/>
</dbReference>